<dbReference type="InterPro" id="IPR029024">
    <property type="entry name" value="TerB-like"/>
</dbReference>
<dbReference type="RefSeq" id="WP_103703227.1">
    <property type="nucleotide sequence ID" value="NZ_PQGA01000002.1"/>
</dbReference>
<accession>A0A2S4MJ97</accession>
<dbReference type="Proteomes" id="UP000237381">
    <property type="component" value="Unassembled WGS sequence"/>
</dbReference>
<evidence type="ECO:0008006" key="3">
    <source>
        <dbReference type="Google" id="ProtNLM"/>
    </source>
</evidence>
<evidence type="ECO:0000313" key="2">
    <source>
        <dbReference type="Proteomes" id="UP000237381"/>
    </source>
</evidence>
<dbReference type="AlphaFoldDB" id="A0A2S4MJ97"/>
<dbReference type="SUPFAM" id="SSF158682">
    <property type="entry name" value="TerB-like"/>
    <property type="match status" value="1"/>
</dbReference>
<name>A0A2S4MJ97_9BURK</name>
<sequence length="136" mass="14920">MRTYTSNSPQAAGRIVAIALLADGHLNSSELAAIHRARIAERLGLAPGEFSTILRDLCEDLLTNANMDWSDACKLDSDVMQQVLLELEDPGLRAEVLSLCLVAVHADRHLSDNEAELLAVLSKSWHAHPWQRLLAS</sequence>
<dbReference type="CDD" id="cd07177">
    <property type="entry name" value="terB_like"/>
    <property type="match status" value="1"/>
</dbReference>
<dbReference type="Gene3D" id="1.10.3680.10">
    <property type="entry name" value="TerB-like"/>
    <property type="match status" value="1"/>
</dbReference>
<proteinExistence type="predicted"/>
<gene>
    <name evidence="1" type="ORF">B0G62_102287</name>
</gene>
<dbReference type="EMBL" id="PQGA01000002">
    <property type="protein sequence ID" value="POR54679.1"/>
    <property type="molecule type" value="Genomic_DNA"/>
</dbReference>
<organism evidence="1 2">
    <name type="scientific">Paraburkholderia eburnea</name>
    <dbReference type="NCBI Taxonomy" id="1189126"/>
    <lineage>
        <taxon>Bacteria</taxon>
        <taxon>Pseudomonadati</taxon>
        <taxon>Pseudomonadota</taxon>
        <taxon>Betaproteobacteria</taxon>
        <taxon>Burkholderiales</taxon>
        <taxon>Burkholderiaceae</taxon>
        <taxon>Paraburkholderia</taxon>
    </lineage>
</organism>
<keyword evidence="2" id="KW-1185">Reference proteome</keyword>
<reference evidence="1 2" key="1">
    <citation type="submission" date="2018-01" db="EMBL/GenBank/DDBJ databases">
        <title>Genomic Encyclopedia of Type Strains, Phase III (KMG-III): the genomes of soil and plant-associated and newly described type strains.</title>
        <authorList>
            <person name="Whitman W."/>
        </authorList>
    </citation>
    <scope>NUCLEOTIDE SEQUENCE [LARGE SCALE GENOMIC DNA]</scope>
    <source>
        <strain evidence="1 2">JCM 18070</strain>
    </source>
</reference>
<protein>
    <recommendedName>
        <fullName evidence="3">Tellurite resistance protein TerB</fullName>
    </recommendedName>
</protein>
<comment type="caution">
    <text evidence="1">The sequence shown here is derived from an EMBL/GenBank/DDBJ whole genome shotgun (WGS) entry which is preliminary data.</text>
</comment>
<evidence type="ECO:0000313" key="1">
    <source>
        <dbReference type="EMBL" id="POR54679.1"/>
    </source>
</evidence>
<dbReference type="OrthoDB" id="8526975at2"/>